<feature type="compositionally biased region" description="Polar residues" evidence="1">
    <location>
        <begin position="1475"/>
        <end position="1489"/>
    </location>
</feature>
<feature type="region of interest" description="Disordered" evidence="1">
    <location>
        <begin position="1475"/>
        <end position="1500"/>
    </location>
</feature>
<feature type="domain" description="DUF4585" evidence="2">
    <location>
        <begin position="1325"/>
        <end position="1368"/>
    </location>
</feature>
<accession>A0ABM5GLW7</accession>
<dbReference type="PANTHER" id="PTHR33775">
    <property type="entry name" value="CARDIAC-ENRICHED FHL2-INTERACTING PROTEIN-RELATED"/>
    <property type="match status" value="1"/>
</dbReference>
<feature type="compositionally biased region" description="Basic and acidic residues" evidence="1">
    <location>
        <begin position="33"/>
        <end position="51"/>
    </location>
</feature>
<feature type="region of interest" description="Disordered" evidence="1">
    <location>
        <begin position="514"/>
        <end position="575"/>
    </location>
</feature>
<organism evidence="3 4">
    <name type="scientific">Pogona vitticeps</name>
    <name type="common">central bearded dragon</name>
    <dbReference type="NCBI Taxonomy" id="103695"/>
    <lineage>
        <taxon>Eukaryota</taxon>
        <taxon>Metazoa</taxon>
        <taxon>Chordata</taxon>
        <taxon>Craniata</taxon>
        <taxon>Vertebrata</taxon>
        <taxon>Euteleostomi</taxon>
        <taxon>Lepidosauria</taxon>
        <taxon>Squamata</taxon>
        <taxon>Bifurcata</taxon>
        <taxon>Unidentata</taxon>
        <taxon>Episquamata</taxon>
        <taxon>Toxicofera</taxon>
        <taxon>Iguania</taxon>
        <taxon>Acrodonta</taxon>
        <taxon>Agamidae</taxon>
        <taxon>Amphibolurinae</taxon>
        <taxon>Pogona</taxon>
    </lineage>
</organism>
<feature type="compositionally biased region" description="Low complexity" evidence="1">
    <location>
        <begin position="820"/>
        <end position="839"/>
    </location>
</feature>
<protein>
    <submittedName>
        <fullName evidence="4">Proline-rich basic protein 1</fullName>
    </submittedName>
</protein>
<evidence type="ECO:0000313" key="3">
    <source>
        <dbReference type="Proteomes" id="UP001652642"/>
    </source>
</evidence>
<feature type="compositionally biased region" description="Polar residues" evidence="1">
    <location>
        <begin position="770"/>
        <end position="786"/>
    </location>
</feature>
<feature type="compositionally biased region" description="Low complexity" evidence="1">
    <location>
        <begin position="515"/>
        <end position="552"/>
    </location>
</feature>
<feature type="compositionally biased region" description="Basic and acidic residues" evidence="1">
    <location>
        <begin position="1295"/>
        <end position="1309"/>
    </location>
</feature>
<feature type="region of interest" description="Disordered" evidence="1">
    <location>
        <begin position="1046"/>
        <end position="1084"/>
    </location>
</feature>
<dbReference type="RefSeq" id="XP_072858657.1">
    <property type="nucleotide sequence ID" value="XM_073002556.1"/>
</dbReference>
<reference evidence="3" key="1">
    <citation type="submission" date="2025-05" db="UniProtKB">
        <authorList>
            <consortium name="RefSeq"/>
        </authorList>
    </citation>
    <scope>NUCLEOTIDE SEQUENCE [LARGE SCALE GENOMIC DNA]</scope>
</reference>
<feature type="compositionally biased region" description="Polar residues" evidence="1">
    <location>
        <begin position="959"/>
        <end position="980"/>
    </location>
</feature>
<feature type="region of interest" description="Disordered" evidence="1">
    <location>
        <begin position="765"/>
        <end position="787"/>
    </location>
</feature>
<dbReference type="GeneID" id="140707976"/>
<reference evidence="4" key="2">
    <citation type="submission" date="2025-08" db="UniProtKB">
        <authorList>
            <consortium name="RefSeq"/>
        </authorList>
    </citation>
    <scope>IDENTIFICATION</scope>
</reference>
<feature type="region of interest" description="Disordered" evidence="1">
    <location>
        <begin position="29"/>
        <end position="62"/>
    </location>
</feature>
<feature type="compositionally biased region" description="Basic and acidic residues" evidence="1">
    <location>
        <begin position="890"/>
        <end position="901"/>
    </location>
</feature>
<evidence type="ECO:0000313" key="4">
    <source>
        <dbReference type="RefSeq" id="XP_072858657.1"/>
    </source>
</evidence>
<proteinExistence type="predicted"/>
<feature type="region of interest" description="Disordered" evidence="1">
    <location>
        <begin position="1245"/>
        <end position="1321"/>
    </location>
</feature>
<feature type="region of interest" description="Disordered" evidence="1">
    <location>
        <begin position="820"/>
        <end position="845"/>
    </location>
</feature>
<sequence>MFSSGTGNSQLSSELDGLNGDEQLNVYNCRFHSTPEKDGHISRNSKADRTSDTSSSSYRTAPGSEEAECFKDCAEDLDDAGYPIKPCTYCDSEYEQGSPVETLILPGAQRSPADRSKISRVIQGQLHGTPDSFGNVLEEDPYSTNSPGKCDTYAAPSGGVKAHFCPHGTTEAALGGSLPFQEGRGQTLQTDLDSTIKDQTCRDKLCFSGQESQQVQMPIKAKNSSDPACSGRMGLGARRLQPGDGGSKYLDHTTQFSSDKSKEMLPNARKLKKNTLGSRTHGLVSNKPACPKYFVEKPSVLSDSDEADNEVEKLTALSFQSLSCPQGSYLDMYTSSNGTSSSLSNSLPGECNGINRWPACSEQRKTVVVGHAKGSRQFPAASKAPETELFGGVLGKEPFECIDVTLENAEGKKSLSKKRMVPKRQIQLRRKEKKEAGFCAAGDCAALQPFAQARKESGAKGRSISDEFRINYKQFLKAASLSNAYNKTRLASSLVKNVLAKKMQYEQRIKMEQASIQGSSTSSVPSSISTDLQGDSLEGKSSSLSKSDCSFSTEDMQSHSTTSERSESVAVSKESMEALRPTKGVVLNAQLREKVCKLKNTFNELTERMKSQEATQLKRLPILAEGGMNVIEPNPIRKQASGERKEYRRARAVFESMEADAKRCAVVPKFTKPQKPWPNLKQRAIRQNKYTPPKEETFALKPKSLLVPKDISRNIFTSKTKQMKLIPQPKSEHNVPHAFRYNSVDRASRERRLPTFQTMKLSSVKLPAPGTSQSGGQSSCPKTSATEEAAQTECKGIIKLHQPRGVRKLVNDSYSLAFKSSDSSSIDQSSFSESRSDNSLTVLPKEPTSVSPLFIHCTSICRKEEAQTGSHVQKKKQDQIGDIGMSTLSLHDENSSGRESSDNSYHPTSQLWENIAVHTPENKSSPPGESAVHITSIQSKKLVAENKPMPCERSELNVRPSSATKKESQLNIRVNSSCSKPSHKTEMDYFPTSSCSTLDEGTMTEALPPPPRGLSQDNKVAASSETLLTPFSKHLSEVIRRDHSCSTSSHVQEHCKTQDAELPYQKQRSSESLSVAPRDRKGSSNLLKEQNLFFESVSSCDSCRHPQARRPPMTSTQNIQTQAAPAPHYFLDSASEMSTLESPKPLEGHNRAHSECLISDNPLTTREYTEGIKLIANSSFTPSASCSKLQDSECDYPKNKHQITNEQYFSAIQTDNTNYLTIPVKAHQPEAPAKPPVPLGTENPSFTSNVAFQPGGEAPGNKISSEFLPPKPMEKKAPSDNVAYISNPVPSQLPMRREESPNFAKRNERTSPSGKSAPFAATPLQGHRKMLVDPESGKYYYVESPRQPQLKMLYDPETGQYIEVLIPPVPLTSHAGLYPSPFSSVVMNAGGYAPPYMPYSTFQGFPPPPHLPPPPAALPVHPDIHDQPPIQENANFSEGFNHFSKNEAPPAAQSGDGNYMESLYYIPTGMNSSPNPNQALFSPPTNSCPSVPEKGAFVRM</sequence>
<name>A0ABM5GLW7_9SAUR</name>
<evidence type="ECO:0000259" key="2">
    <source>
        <dbReference type="Pfam" id="PF15232"/>
    </source>
</evidence>
<dbReference type="PANTHER" id="PTHR33775:SF1">
    <property type="entry name" value="PROLINE-RICH BASIC PROTEIN 1"/>
    <property type="match status" value="1"/>
</dbReference>
<dbReference type="InterPro" id="IPR052303">
    <property type="entry name" value="CEFIP"/>
</dbReference>
<evidence type="ECO:0000256" key="1">
    <source>
        <dbReference type="SAM" id="MobiDB-lite"/>
    </source>
</evidence>
<keyword evidence="3" id="KW-1185">Reference proteome</keyword>
<dbReference type="Proteomes" id="UP001652642">
    <property type="component" value="Chromosome 1"/>
</dbReference>
<feature type="region of interest" description="Disordered" evidence="1">
    <location>
        <begin position="887"/>
        <end position="906"/>
    </location>
</feature>
<feature type="region of interest" description="Disordered" evidence="1">
    <location>
        <begin position="948"/>
        <end position="986"/>
    </location>
</feature>
<gene>
    <name evidence="4" type="primary">PROB1</name>
</gene>
<dbReference type="Pfam" id="PF15232">
    <property type="entry name" value="DUF4585"/>
    <property type="match status" value="1"/>
</dbReference>
<dbReference type="InterPro" id="IPR027838">
    <property type="entry name" value="DUF4585"/>
</dbReference>